<dbReference type="GO" id="GO:0016491">
    <property type="term" value="F:oxidoreductase activity"/>
    <property type="evidence" value="ECO:0007669"/>
    <property type="project" value="UniProtKB-KW"/>
</dbReference>
<dbReference type="FunFam" id="3.40.50.720:FF:000084">
    <property type="entry name" value="Short-chain dehydrogenase reductase"/>
    <property type="match status" value="1"/>
</dbReference>
<dbReference type="PROSITE" id="PS00061">
    <property type="entry name" value="ADH_SHORT"/>
    <property type="match status" value="1"/>
</dbReference>
<evidence type="ECO:0000256" key="1">
    <source>
        <dbReference type="ARBA" id="ARBA00023002"/>
    </source>
</evidence>
<dbReference type="PRINTS" id="PR00081">
    <property type="entry name" value="GDHRDH"/>
</dbReference>
<evidence type="ECO:0000313" key="2">
    <source>
        <dbReference type="EMBL" id="KAJ6635686.1"/>
    </source>
</evidence>
<dbReference type="InterPro" id="IPR002347">
    <property type="entry name" value="SDR_fam"/>
</dbReference>
<reference evidence="2" key="1">
    <citation type="submission" date="2022-07" db="EMBL/GenBank/DDBJ databases">
        <authorList>
            <person name="Trinca V."/>
            <person name="Uliana J.V.C."/>
            <person name="Torres T.T."/>
            <person name="Ward R.J."/>
            <person name="Monesi N."/>
        </authorList>
    </citation>
    <scope>NUCLEOTIDE SEQUENCE</scope>
    <source>
        <strain evidence="2">HSMRA1968</strain>
        <tissue evidence="2">Whole embryos</tissue>
    </source>
</reference>
<dbReference type="Gene3D" id="3.40.50.720">
    <property type="entry name" value="NAD(P)-binding Rossmann-like Domain"/>
    <property type="match status" value="1"/>
</dbReference>
<dbReference type="EMBL" id="WJQU01000004">
    <property type="protein sequence ID" value="KAJ6635686.1"/>
    <property type="molecule type" value="Genomic_DNA"/>
</dbReference>
<name>A0A9Q0MPV3_9DIPT</name>
<dbReference type="SUPFAM" id="SSF51735">
    <property type="entry name" value="NAD(P)-binding Rossmann-fold domains"/>
    <property type="match status" value="1"/>
</dbReference>
<protein>
    <submittedName>
        <fullName evidence="2">Oxidoreductase</fullName>
    </submittedName>
</protein>
<sequence>MSFDDKVILITGAGSGIGADASRHLAKLGGKIVLVDLNEPNLLQVEDEIKKSGYAAPLVIVADVTTDCERIISETIEHFGKLNVLVNNAGIVNYDTVNNVHLPEFDRVFDINVKSVVKLTQLAVPHLQKTKGNVVNISSVAALQSEPNLLSYSMSKAAINQFTKCTALDLAPFGIRVNSVNPSAIRTPIFEKVGLTAEQVDNFFEKIKSNYPVGRVGEVSDTSAGIAYLASDSASFLTGVLLPVDGGALLGGCTLNSNK</sequence>
<dbReference type="OrthoDB" id="47007at2759"/>
<comment type="caution">
    <text evidence="2">The sequence shown here is derived from an EMBL/GenBank/DDBJ whole genome shotgun (WGS) entry which is preliminary data.</text>
</comment>
<dbReference type="PRINTS" id="PR00080">
    <property type="entry name" value="SDRFAMILY"/>
</dbReference>
<accession>A0A9Q0MPV3</accession>
<dbReference type="Proteomes" id="UP001151699">
    <property type="component" value="Chromosome C"/>
</dbReference>
<dbReference type="NCBIfam" id="NF005559">
    <property type="entry name" value="PRK07231.1"/>
    <property type="match status" value="1"/>
</dbReference>
<gene>
    <name evidence="2" type="ORF">Bhyg_14272</name>
</gene>
<dbReference type="PANTHER" id="PTHR43975">
    <property type="entry name" value="ZGC:101858"/>
    <property type="match status" value="1"/>
</dbReference>
<dbReference type="Pfam" id="PF13561">
    <property type="entry name" value="adh_short_C2"/>
    <property type="match status" value="1"/>
</dbReference>
<proteinExistence type="predicted"/>
<organism evidence="2 3">
    <name type="scientific">Pseudolycoriella hygida</name>
    <dbReference type="NCBI Taxonomy" id="35572"/>
    <lineage>
        <taxon>Eukaryota</taxon>
        <taxon>Metazoa</taxon>
        <taxon>Ecdysozoa</taxon>
        <taxon>Arthropoda</taxon>
        <taxon>Hexapoda</taxon>
        <taxon>Insecta</taxon>
        <taxon>Pterygota</taxon>
        <taxon>Neoptera</taxon>
        <taxon>Endopterygota</taxon>
        <taxon>Diptera</taxon>
        <taxon>Nematocera</taxon>
        <taxon>Sciaroidea</taxon>
        <taxon>Sciaridae</taxon>
        <taxon>Pseudolycoriella</taxon>
    </lineage>
</organism>
<dbReference type="InterPro" id="IPR036291">
    <property type="entry name" value="NAD(P)-bd_dom_sf"/>
</dbReference>
<keyword evidence="1" id="KW-0560">Oxidoreductase</keyword>
<dbReference type="InterPro" id="IPR020904">
    <property type="entry name" value="Sc_DH/Rdtase_CS"/>
</dbReference>
<evidence type="ECO:0000313" key="3">
    <source>
        <dbReference type="Proteomes" id="UP001151699"/>
    </source>
</evidence>
<keyword evidence="3" id="KW-1185">Reference proteome</keyword>
<dbReference type="AlphaFoldDB" id="A0A9Q0MPV3"/>
<dbReference type="PANTHER" id="PTHR43975:SF2">
    <property type="entry name" value="EG:BACR7A4.14 PROTEIN-RELATED"/>
    <property type="match status" value="1"/>
</dbReference>